<name>A0ABZ2TRY5_9FLAO</name>
<dbReference type="InterPro" id="IPR026444">
    <property type="entry name" value="Secre_tail"/>
</dbReference>
<evidence type="ECO:0000313" key="4">
    <source>
        <dbReference type="EMBL" id="WYW55623.1"/>
    </source>
</evidence>
<evidence type="ECO:0000256" key="1">
    <source>
        <dbReference type="ARBA" id="ARBA00022729"/>
    </source>
</evidence>
<dbReference type="NCBIfam" id="TIGR04183">
    <property type="entry name" value="Por_Secre_tail"/>
    <property type="match status" value="1"/>
</dbReference>
<sequence length="106" mass="11941">MVKKILFILFLSVSFTAFSQKKTVDNLSTAPNPFTSVTNITFNSVSNSSVILTVRNVLGKTVFKKTYNTTSGKNKIPFYKNDLATGMYIYSIQNNKKVISKRFVIK</sequence>
<evidence type="ECO:0000256" key="2">
    <source>
        <dbReference type="SAM" id="SignalP"/>
    </source>
</evidence>
<protein>
    <submittedName>
        <fullName evidence="4">T9SS type A sorting domain-containing protein</fullName>
    </submittedName>
</protein>
<keyword evidence="5" id="KW-1185">Reference proteome</keyword>
<evidence type="ECO:0000259" key="3">
    <source>
        <dbReference type="Pfam" id="PF18962"/>
    </source>
</evidence>
<organism evidence="4 5">
    <name type="scientific">Polaribacter marinaquae</name>
    <dbReference type="NCBI Taxonomy" id="1642819"/>
    <lineage>
        <taxon>Bacteria</taxon>
        <taxon>Pseudomonadati</taxon>
        <taxon>Bacteroidota</taxon>
        <taxon>Flavobacteriia</taxon>
        <taxon>Flavobacteriales</taxon>
        <taxon>Flavobacteriaceae</taxon>
    </lineage>
</organism>
<feature type="domain" description="Secretion system C-terminal sorting" evidence="3">
    <location>
        <begin position="31"/>
        <end position="105"/>
    </location>
</feature>
<evidence type="ECO:0000313" key="5">
    <source>
        <dbReference type="Proteomes" id="UP001491088"/>
    </source>
</evidence>
<proteinExistence type="predicted"/>
<feature type="signal peptide" evidence="2">
    <location>
        <begin position="1"/>
        <end position="19"/>
    </location>
</feature>
<dbReference type="RefSeq" id="WP_340933187.1">
    <property type="nucleotide sequence ID" value="NZ_CP150496.1"/>
</dbReference>
<gene>
    <name evidence="4" type="ORF">WG950_13930</name>
</gene>
<dbReference type="Proteomes" id="UP001491088">
    <property type="component" value="Chromosome"/>
</dbReference>
<dbReference type="EMBL" id="CP150496">
    <property type="protein sequence ID" value="WYW55623.1"/>
    <property type="molecule type" value="Genomic_DNA"/>
</dbReference>
<feature type="chain" id="PRO_5045191914" evidence="2">
    <location>
        <begin position="20"/>
        <end position="106"/>
    </location>
</feature>
<dbReference type="Pfam" id="PF18962">
    <property type="entry name" value="Por_Secre_tail"/>
    <property type="match status" value="1"/>
</dbReference>
<keyword evidence="1 2" id="KW-0732">Signal</keyword>
<accession>A0ABZ2TRY5</accession>
<reference evidence="4 5" key="1">
    <citation type="submission" date="2024-03" db="EMBL/GenBank/DDBJ databases">
        <authorList>
            <person name="Cao K."/>
        </authorList>
    </citation>
    <scope>NUCLEOTIDE SEQUENCE [LARGE SCALE GENOMIC DNA]</scope>
    <source>
        <strain evidence="4 5">MCCC 1K00696</strain>
    </source>
</reference>